<dbReference type="HOGENOM" id="CLU_000445_11_5_7"/>
<dbReference type="eggNOG" id="COG3706">
    <property type="taxonomic scope" value="Bacteria"/>
</dbReference>
<dbReference type="STRING" id="760142.Hipma_1046"/>
<dbReference type="FunCoup" id="F2LW78">
    <property type="interactions" value="69"/>
</dbReference>
<protein>
    <recommendedName>
        <fullName evidence="1">diguanylate cyclase</fullName>
        <ecNumber evidence="1">2.7.7.65</ecNumber>
    </recommendedName>
</protein>
<reference evidence="6" key="2">
    <citation type="submission" date="2011-03" db="EMBL/GenBank/DDBJ databases">
        <title>The complete genome of Hippea maritima DSM 10411.</title>
        <authorList>
            <consortium name="US DOE Joint Genome Institute (JGI-PGF)"/>
            <person name="Lucas S."/>
            <person name="Copeland A."/>
            <person name="Lapidus A."/>
            <person name="Bruce D."/>
            <person name="Goodwin L."/>
            <person name="Pitluck S."/>
            <person name="Peters L."/>
            <person name="Kyrpides N."/>
            <person name="Mavromatis K."/>
            <person name="Pagani I."/>
            <person name="Ivanova N."/>
            <person name="Mikhailova N."/>
            <person name="Lu M."/>
            <person name="Detter J.C."/>
            <person name="Tapia R."/>
            <person name="Han C."/>
            <person name="Land M."/>
            <person name="Hauser L."/>
            <person name="Markowitz V."/>
            <person name="Cheng J.-F."/>
            <person name="Hugenholtz P."/>
            <person name="Woyke T."/>
            <person name="Wu D."/>
            <person name="Spring S."/>
            <person name="Schroeder M."/>
            <person name="Brambilla E."/>
            <person name="Klenk H.-P."/>
            <person name="Eisen J.A."/>
        </authorList>
    </citation>
    <scope>NUCLEOTIDE SEQUENCE [LARGE SCALE GENOMIC DNA]</scope>
    <source>
        <strain evidence="6">ATCC 700847 / DSM 10411 / MH2</strain>
    </source>
</reference>
<gene>
    <name evidence="5" type="ordered locus">Hipma_1046</name>
</gene>
<dbReference type="InterPro" id="IPR050469">
    <property type="entry name" value="Diguanylate_Cyclase"/>
</dbReference>
<dbReference type="PANTHER" id="PTHR45138">
    <property type="entry name" value="REGULATORY COMPONENTS OF SENSORY TRANSDUCTION SYSTEM"/>
    <property type="match status" value="1"/>
</dbReference>
<evidence type="ECO:0000259" key="4">
    <source>
        <dbReference type="PROSITE" id="PS50887"/>
    </source>
</evidence>
<name>F2LW78_HIPMA</name>
<dbReference type="CDD" id="cd01949">
    <property type="entry name" value="GGDEF"/>
    <property type="match status" value="1"/>
</dbReference>
<organism evidence="5 6">
    <name type="scientific">Hippea maritima (strain ATCC 700847 / DSM 10411 / MH2)</name>
    <dbReference type="NCBI Taxonomy" id="760142"/>
    <lineage>
        <taxon>Bacteria</taxon>
        <taxon>Pseudomonadati</taxon>
        <taxon>Campylobacterota</taxon>
        <taxon>Desulfurellia</taxon>
        <taxon>Desulfurellales</taxon>
        <taxon>Hippeaceae</taxon>
        <taxon>Hippea</taxon>
    </lineage>
</organism>
<reference evidence="5 6" key="1">
    <citation type="journal article" date="2011" name="Stand. Genomic Sci.">
        <title>Complete genome sequence of the thermophilic sulfur-reducer Hippea maritima type strain (MH(2)).</title>
        <authorList>
            <person name="Huntemann M."/>
            <person name="Lu M."/>
            <person name="Nolan M."/>
            <person name="Lapidus A."/>
            <person name="Lucas S."/>
            <person name="Hammon N."/>
            <person name="Deshpande S."/>
            <person name="Cheng J.F."/>
            <person name="Tapia R."/>
            <person name="Han C."/>
            <person name="Goodwin L."/>
            <person name="Pitluck S."/>
            <person name="Liolios K."/>
            <person name="Pagani I."/>
            <person name="Ivanova N."/>
            <person name="Ovchinikova G."/>
            <person name="Pati A."/>
            <person name="Chen A."/>
            <person name="Palaniappan K."/>
            <person name="Land M."/>
            <person name="Hauser L."/>
            <person name="Jeffries C.D."/>
            <person name="Detter J.C."/>
            <person name="Brambilla E.M."/>
            <person name="Rohde M."/>
            <person name="Spring S."/>
            <person name="Goker M."/>
            <person name="Woyke T."/>
            <person name="Bristow J."/>
            <person name="Eisen J.A."/>
            <person name="Markowitz V."/>
            <person name="Hugenholtz P."/>
            <person name="Kyrpides N.C."/>
            <person name="Klenk H.P."/>
            <person name="Mavromatis K."/>
        </authorList>
    </citation>
    <scope>NUCLEOTIDE SEQUENCE [LARGE SCALE GENOMIC DNA]</scope>
    <source>
        <strain evidence="6">ATCC 700847 / DSM 10411 / MH2</strain>
    </source>
</reference>
<dbReference type="PANTHER" id="PTHR45138:SF9">
    <property type="entry name" value="DIGUANYLATE CYCLASE DGCM-RELATED"/>
    <property type="match status" value="1"/>
</dbReference>
<evidence type="ECO:0000313" key="6">
    <source>
        <dbReference type="Proteomes" id="UP000008139"/>
    </source>
</evidence>
<feature type="coiled-coil region" evidence="3">
    <location>
        <begin position="127"/>
        <end position="154"/>
    </location>
</feature>
<dbReference type="PROSITE" id="PS50887">
    <property type="entry name" value="GGDEF"/>
    <property type="match status" value="1"/>
</dbReference>
<dbReference type="OrthoDB" id="9813903at2"/>
<dbReference type="NCBIfam" id="TIGR00254">
    <property type="entry name" value="GGDEF"/>
    <property type="match status" value="1"/>
</dbReference>
<dbReference type="Gene3D" id="3.30.70.270">
    <property type="match status" value="1"/>
</dbReference>
<dbReference type="InterPro" id="IPR000160">
    <property type="entry name" value="GGDEF_dom"/>
</dbReference>
<evidence type="ECO:0000313" key="5">
    <source>
        <dbReference type="EMBL" id="AEA34012.1"/>
    </source>
</evidence>
<accession>F2LW78</accession>
<evidence type="ECO:0000256" key="1">
    <source>
        <dbReference type="ARBA" id="ARBA00012528"/>
    </source>
</evidence>
<dbReference type="Proteomes" id="UP000008139">
    <property type="component" value="Chromosome"/>
</dbReference>
<dbReference type="EC" id="2.7.7.65" evidence="1"/>
<dbReference type="Pfam" id="PF00990">
    <property type="entry name" value="GGDEF"/>
    <property type="match status" value="1"/>
</dbReference>
<dbReference type="KEGG" id="hmr:Hipma_1046"/>
<dbReference type="GO" id="GO:0052621">
    <property type="term" value="F:diguanylate cyclase activity"/>
    <property type="evidence" value="ECO:0007669"/>
    <property type="project" value="UniProtKB-EC"/>
</dbReference>
<dbReference type="SUPFAM" id="SSF55073">
    <property type="entry name" value="Nucleotide cyclase"/>
    <property type="match status" value="1"/>
</dbReference>
<dbReference type="SMART" id="SM00267">
    <property type="entry name" value="GGDEF"/>
    <property type="match status" value="1"/>
</dbReference>
<keyword evidence="3" id="KW-0175">Coiled coil</keyword>
<comment type="catalytic activity">
    <reaction evidence="2">
        <text>2 GTP = 3',3'-c-di-GMP + 2 diphosphate</text>
        <dbReference type="Rhea" id="RHEA:24898"/>
        <dbReference type="ChEBI" id="CHEBI:33019"/>
        <dbReference type="ChEBI" id="CHEBI:37565"/>
        <dbReference type="ChEBI" id="CHEBI:58805"/>
        <dbReference type="EC" id="2.7.7.65"/>
    </reaction>
</comment>
<sequence>MSQRRESDKLSAIIKEALYRATKRNMVLTPFNYYKVFTEVALEYGLDESEVHKMLYGMADVSASELEDLKKRVLEISTNVKDVTVNMERTLQESEATYDMTVKNIDEYRSKVDNSIASELEKIKYINSSLKAELEAARNVLEKQRKAIENIKDLSLKDHLTGLYLRKYMNEVLDSALYNFNRYSKVFSIIMLDLDDFKKINDTYGHLAGDEVLKVVGSVLKRITRRSDIPIRYGGDEFIVILPETKLEDAMIVAKKIKDKIASITFKKDKIEFKCTASIGITQVREGDTVESLLERVDKALYQTKNSQKGEISVVE</sequence>
<keyword evidence="6" id="KW-1185">Reference proteome</keyword>
<dbReference type="FunFam" id="3.30.70.270:FF:000001">
    <property type="entry name" value="Diguanylate cyclase domain protein"/>
    <property type="match status" value="1"/>
</dbReference>
<proteinExistence type="predicted"/>
<evidence type="ECO:0000256" key="3">
    <source>
        <dbReference type="SAM" id="Coils"/>
    </source>
</evidence>
<dbReference type="InterPro" id="IPR043128">
    <property type="entry name" value="Rev_trsase/Diguanyl_cyclase"/>
</dbReference>
<dbReference type="EMBL" id="CP002606">
    <property type="protein sequence ID" value="AEA34012.1"/>
    <property type="molecule type" value="Genomic_DNA"/>
</dbReference>
<evidence type="ECO:0000256" key="2">
    <source>
        <dbReference type="ARBA" id="ARBA00034247"/>
    </source>
</evidence>
<dbReference type="InterPro" id="IPR029787">
    <property type="entry name" value="Nucleotide_cyclase"/>
</dbReference>
<dbReference type="RefSeq" id="WP_013682051.1">
    <property type="nucleotide sequence ID" value="NC_015318.1"/>
</dbReference>
<dbReference type="AlphaFoldDB" id="F2LW78"/>
<feature type="domain" description="GGDEF" evidence="4">
    <location>
        <begin position="185"/>
        <end position="316"/>
    </location>
</feature>
<dbReference type="InParanoid" id="F2LW78"/>